<evidence type="ECO:0000313" key="2">
    <source>
        <dbReference type="Proteomes" id="UP000712281"/>
    </source>
</evidence>
<reference evidence="1" key="1">
    <citation type="submission" date="2019-12" db="EMBL/GenBank/DDBJ databases">
        <title>Genome sequencing and annotation of Brassica cretica.</title>
        <authorList>
            <person name="Studholme D.J."/>
            <person name="Sarris P.F."/>
        </authorList>
    </citation>
    <scope>NUCLEOTIDE SEQUENCE</scope>
    <source>
        <strain evidence="1">PFS-001/15</strain>
        <tissue evidence="1">Leaf</tissue>
    </source>
</reference>
<comment type="caution">
    <text evidence="1">The sequence shown here is derived from an EMBL/GenBank/DDBJ whole genome shotgun (WGS) entry which is preliminary data.</text>
</comment>
<evidence type="ECO:0008006" key="3">
    <source>
        <dbReference type="Google" id="ProtNLM"/>
    </source>
</evidence>
<protein>
    <recommendedName>
        <fullName evidence="3">Reverse transcriptase zinc-binding domain-containing protein</fullName>
    </recommendedName>
</protein>
<gene>
    <name evidence="1" type="ORF">F2Q68_00015643</name>
</gene>
<sequence length="189" mass="22395">MFWLDMKRMECNWIAWCKQFYSVKKPEEKKVVEEGDGRSNSINGARKGGSFKAWINKSRNQEQWFIIQGRPVGGHKPQEPRYSGMIWRKLVEGMMRDAFTVDWSELISIVSKSWVTPIKTFILRYVMQATVYTIWWERNARRHGEKPRDIDCLTKLVDKYMRLKLLSLKGRGDYYEDGLITWFGAQPNS</sequence>
<evidence type="ECO:0000313" key="1">
    <source>
        <dbReference type="EMBL" id="KAF2555422.1"/>
    </source>
</evidence>
<name>A0A8S9HGS7_BRACR</name>
<dbReference type="AlphaFoldDB" id="A0A8S9HGS7"/>
<proteinExistence type="predicted"/>
<accession>A0A8S9HGS7</accession>
<dbReference type="EMBL" id="QGKW02001940">
    <property type="protein sequence ID" value="KAF2555422.1"/>
    <property type="molecule type" value="Genomic_DNA"/>
</dbReference>
<organism evidence="1 2">
    <name type="scientific">Brassica cretica</name>
    <name type="common">Mustard</name>
    <dbReference type="NCBI Taxonomy" id="69181"/>
    <lineage>
        <taxon>Eukaryota</taxon>
        <taxon>Viridiplantae</taxon>
        <taxon>Streptophyta</taxon>
        <taxon>Embryophyta</taxon>
        <taxon>Tracheophyta</taxon>
        <taxon>Spermatophyta</taxon>
        <taxon>Magnoliopsida</taxon>
        <taxon>eudicotyledons</taxon>
        <taxon>Gunneridae</taxon>
        <taxon>Pentapetalae</taxon>
        <taxon>rosids</taxon>
        <taxon>malvids</taxon>
        <taxon>Brassicales</taxon>
        <taxon>Brassicaceae</taxon>
        <taxon>Brassiceae</taxon>
        <taxon>Brassica</taxon>
    </lineage>
</organism>
<dbReference type="Proteomes" id="UP000712281">
    <property type="component" value="Unassembled WGS sequence"/>
</dbReference>